<evidence type="ECO:0000313" key="3">
    <source>
        <dbReference type="Proteomes" id="UP000030832"/>
    </source>
</evidence>
<evidence type="ECO:0000313" key="2">
    <source>
        <dbReference type="EMBL" id="KHF41377.1"/>
    </source>
</evidence>
<evidence type="ECO:0000259" key="1">
    <source>
        <dbReference type="Pfam" id="PF10057"/>
    </source>
</evidence>
<keyword evidence="3" id="KW-1185">Reference proteome</keyword>
<dbReference type="Proteomes" id="UP000030832">
    <property type="component" value="Unassembled WGS sequence"/>
</dbReference>
<organism evidence="2 3">
    <name type="scientific">Halalkalibacter okhensis</name>
    <dbReference type="NCBI Taxonomy" id="333138"/>
    <lineage>
        <taxon>Bacteria</taxon>
        <taxon>Bacillati</taxon>
        <taxon>Bacillota</taxon>
        <taxon>Bacilli</taxon>
        <taxon>Bacillales</taxon>
        <taxon>Bacillaceae</taxon>
        <taxon>Halalkalibacter</taxon>
    </lineage>
</organism>
<dbReference type="STRING" id="333138.LQ50_03855"/>
<dbReference type="eggNOG" id="COG5609">
    <property type="taxonomic scope" value="Bacteria"/>
</dbReference>
<comment type="caution">
    <text evidence="2">The sequence shown here is derived from an EMBL/GenBank/DDBJ whole genome shotgun (WGS) entry which is preliminary data.</text>
</comment>
<accession>A0A0B0IKL0</accession>
<reference evidence="2 3" key="1">
    <citation type="submission" date="2014-09" db="EMBL/GenBank/DDBJ databases">
        <title>Genome sequencing and annotation of Bacillus Okhensis strain Kh10-101T.</title>
        <authorList>
            <person name="Prakash J.S."/>
        </authorList>
    </citation>
    <scope>NUCLEOTIDE SEQUENCE [LARGE SCALE GENOMIC DNA]</scope>
    <source>
        <strain evidence="3">Kh10-101T</strain>
    </source>
</reference>
<name>A0A0B0IKL0_9BACI</name>
<dbReference type="EMBL" id="JRJU01000003">
    <property type="protein sequence ID" value="KHF41377.1"/>
    <property type="molecule type" value="Genomic_DNA"/>
</dbReference>
<dbReference type="AlphaFoldDB" id="A0A0B0IKL0"/>
<proteinExistence type="predicted"/>
<sequence length="232" mass="26920">MRGFMTGVLDQVNHISSYTSKLLRKKFGRGPESCSGTLSKRYLLLHIRGFISPMEEVLLQQGKSNDVDNARAVVVANVLEELKGVVQVSLDVDVIEYYHDWNFPNNTGVIILVFEEELNHTENFVKINNVQEFEKEIARISALVQKVPDEMETIPLSDKILLVRRDGILIQIEKALIAKGYKNELLITKDQLEKEYFHRYSKFTEILSRNVRDIFIDWDVHEDKSYMVFILQ</sequence>
<feature type="domain" description="Na+-translocating membrane potential-generating system MpsC" evidence="1">
    <location>
        <begin position="14"/>
        <end position="115"/>
    </location>
</feature>
<gene>
    <name evidence="2" type="ORF">LQ50_03855</name>
</gene>
<protein>
    <recommendedName>
        <fullName evidence="1">Na+-translocating membrane potential-generating system MpsC domain-containing protein</fullName>
    </recommendedName>
</protein>
<dbReference type="Pfam" id="PF10057">
    <property type="entry name" value="MpsC"/>
    <property type="match status" value="2"/>
</dbReference>
<dbReference type="InterPro" id="IPR018745">
    <property type="entry name" value="MpsC"/>
</dbReference>
<feature type="domain" description="Na+-translocating membrane potential-generating system MpsC" evidence="1">
    <location>
        <begin position="143"/>
        <end position="232"/>
    </location>
</feature>